<feature type="domain" description="7,8-dihydro-6-hydroxymethylpterin-pyrophosphokinase" evidence="13">
    <location>
        <begin position="87"/>
        <end position="98"/>
    </location>
</feature>
<evidence type="ECO:0000256" key="12">
    <source>
        <dbReference type="ARBA" id="ARBA00033413"/>
    </source>
</evidence>
<dbReference type="PANTHER" id="PTHR43071:SF1">
    <property type="entry name" value="2-AMINO-4-HYDROXY-6-HYDROXYMETHYLDIHYDROPTERIDINE PYROPHOSPHOKINASE"/>
    <property type="match status" value="1"/>
</dbReference>
<keyword evidence="7 14" id="KW-0418">Kinase</keyword>
<name>A0A2W5KH75_ANCNO</name>
<dbReference type="PANTHER" id="PTHR43071">
    <property type="entry name" value="2-AMINO-4-HYDROXY-6-HYDROXYMETHYLDIHYDROPTERIDINE PYROPHOSPHOKINASE"/>
    <property type="match status" value="1"/>
</dbReference>
<evidence type="ECO:0000256" key="2">
    <source>
        <dbReference type="ARBA" id="ARBA00005810"/>
    </source>
</evidence>
<dbReference type="SUPFAM" id="SSF55083">
    <property type="entry name" value="6-hydroxymethyl-7,8-dihydropterin pyrophosphokinase, HPPK"/>
    <property type="match status" value="1"/>
</dbReference>
<keyword evidence="8" id="KW-0067">ATP-binding</keyword>
<dbReference type="Pfam" id="PF01288">
    <property type="entry name" value="HPPK"/>
    <property type="match status" value="1"/>
</dbReference>
<comment type="function">
    <text evidence="10">Catalyzes the transfer of pyrophosphate from adenosine triphosphate (ATP) to 6-hydroxymethyl-7,8-dihydropterin, an enzymatic step in folate biosynthesis pathway.</text>
</comment>
<dbReference type="GO" id="GO:0046656">
    <property type="term" value="P:folic acid biosynthetic process"/>
    <property type="evidence" value="ECO:0007669"/>
    <property type="project" value="UniProtKB-KW"/>
</dbReference>
<dbReference type="CDD" id="cd00483">
    <property type="entry name" value="HPPK"/>
    <property type="match status" value="1"/>
</dbReference>
<comment type="pathway">
    <text evidence="1">Cofactor biosynthesis; tetrahydrofolate biosynthesis; 2-amino-4-hydroxy-6-hydroxymethyl-7,8-dihydropteridine diphosphate from 7,8-dihydroneopterin triphosphate: step 4/4.</text>
</comment>
<dbReference type="AlphaFoldDB" id="A0A2W5KH75"/>
<dbReference type="InterPro" id="IPR000550">
    <property type="entry name" value="Hppk"/>
</dbReference>
<dbReference type="PROSITE" id="PS00794">
    <property type="entry name" value="HPPK"/>
    <property type="match status" value="1"/>
</dbReference>
<dbReference type="InterPro" id="IPR035907">
    <property type="entry name" value="Hppk_sf"/>
</dbReference>
<comment type="caution">
    <text evidence="14">The sequence shown here is derived from an EMBL/GenBank/DDBJ whole genome shotgun (WGS) entry which is preliminary data.</text>
</comment>
<evidence type="ECO:0000259" key="13">
    <source>
        <dbReference type="PROSITE" id="PS00794"/>
    </source>
</evidence>
<keyword evidence="6" id="KW-0547">Nucleotide-binding</keyword>
<dbReference type="Gene3D" id="3.30.70.560">
    <property type="entry name" value="7,8-Dihydro-6-hydroxymethylpterin-pyrophosphokinase HPPK"/>
    <property type="match status" value="1"/>
</dbReference>
<evidence type="ECO:0000313" key="15">
    <source>
        <dbReference type="Proteomes" id="UP000249577"/>
    </source>
</evidence>
<dbReference type="EMBL" id="QFPN01000005">
    <property type="protein sequence ID" value="PZQ15114.1"/>
    <property type="molecule type" value="Genomic_DNA"/>
</dbReference>
<evidence type="ECO:0000313" key="14">
    <source>
        <dbReference type="EMBL" id="PZQ15114.1"/>
    </source>
</evidence>
<dbReference type="GO" id="GO:0016301">
    <property type="term" value="F:kinase activity"/>
    <property type="evidence" value="ECO:0007669"/>
    <property type="project" value="UniProtKB-KW"/>
</dbReference>
<organism evidence="14 15">
    <name type="scientific">Ancylobacter novellus</name>
    <name type="common">Thiobacillus novellus</name>
    <dbReference type="NCBI Taxonomy" id="921"/>
    <lineage>
        <taxon>Bacteria</taxon>
        <taxon>Pseudomonadati</taxon>
        <taxon>Pseudomonadota</taxon>
        <taxon>Alphaproteobacteria</taxon>
        <taxon>Hyphomicrobiales</taxon>
        <taxon>Xanthobacteraceae</taxon>
        <taxon>Ancylobacter</taxon>
    </lineage>
</organism>
<sequence length="166" mass="18329">MEIGFGLGSNVGDKVANVERALERLFRGPEVDFVVASSIWRTAPWGYLDQDWFANACAVGRTALSPDEALAFTQSVEADLGREATFRWGPRLIDVDILYLGEAQIRSDRLIIPHKEMFNRAFVLTPLAEIRPDLTLDGRSIRDAAAVGGDQGFTRLAQPWRPTPAG</sequence>
<proteinExistence type="inferred from homology"/>
<dbReference type="GO" id="GO:0005524">
    <property type="term" value="F:ATP binding"/>
    <property type="evidence" value="ECO:0007669"/>
    <property type="project" value="UniProtKB-KW"/>
</dbReference>
<evidence type="ECO:0000256" key="10">
    <source>
        <dbReference type="ARBA" id="ARBA00029409"/>
    </source>
</evidence>
<evidence type="ECO:0000256" key="6">
    <source>
        <dbReference type="ARBA" id="ARBA00022741"/>
    </source>
</evidence>
<dbReference type="GO" id="GO:0046654">
    <property type="term" value="P:tetrahydrofolate biosynthetic process"/>
    <property type="evidence" value="ECO:0007669"/>
    <property type="project" value="UniProtKB-UniPathway"/>
</dbReference>
<reference evidence="14 15" key="1">
    <citation type="submission" date="2017-08" db="EMBL/GenBank/DDBJ databases">
        <title>Infants hospitalized years apart are colonized by the same room-sourced microbial strains.</title>
        <authorList>
            <person name="Brooks B."/>
            <person name="Olm M.R."/>
            <person name="Firek B.A."/>
            <person name="Baker R."/>
            <person name="Thomas B.C."/>
            <person name="Morowitz M.J."/>
            <person name="Banfield J.F."/>
        </authorList>
    </citation>
    <scope>NUCLEOTIDE SEQUENCE [LARGE SCALE GENOMIC DNA]</scope>
    <source>
        <strain evidence="14">S2_005_003_R2_43</strain>
    </source>
</reference>
<keyword evidence="9" id="KW-0289">Folate biosynthesis</keyword>
<evidence type="ECO:0000256" key="4">
    <source>
        <dbReference type="ARBA" id="ARBA00016218"/>
    </source>
</evidence>
<comment type="similarity">
    <text evidence="2">Belongs to the HPPK family.</text>
</comment>
<dbReference type="GO" id="GO:0003848">
    <property type="term" value="F:2-amino-4-hydroxy-6-hydroxymethyldihydropteridine diphosphokinase activity"/>
    <property type="evidence" value="ECO:0007669"/>
    <property type="project" value="UniProtKB-EC"/>
</dbReference>
<evidence type="ECO:0000256" key="8">
    <source>
        <dbReference type="ARBA" id="ARBA00022840"/>
    </source>
</evidence>
<evidence type="ECO:0000256" key="9">
    <source>
        <dbReference type="ARBA" id="ARBA00022909"/>
    </source>
</evidence>
<gene>
    <name evidence="14" type="primary">folK</name>
    <name evidence="14" type="ORF">DI565_11525</name>
</gene>
<evidence type="ECO:0000256" key="11">
    <source>
        <dbReference type="ARBA" id="ARBA00029766"/>
    </source>
</evidence>
<evidence type="ECO:0000256" key="1">
    <source>
        <dbReference type="ARBA" id="ARBA00005051"/>
    </source>
</evidence>
<keyword evidence="5" id="KW-0808">Transferase</keyword>
<evidence type="ECO:0000256" key="7">
    <source>
        <dbReference type="ARBA" id="ARBA00022777"/>
    </source>
</evidence>
<dbReference type="NCBIfam" id="TIGR01498">
    <property type="entry name" value="folK"/>
    <property type="match status" value="1"/>
</dbReference>
<protein>
    <recommendedName>
        <fullName evidence="4">2-amino-4-hydroxy-6-hydroxymethyldihydropteridine pyrophosphokinase</fullName>
        <ecNumber evidence="3">2.7.6.3</ecNumber>
    </recommendedName>
    <alternativeName>
        <fullName evidence="11">6-hydroxymethyl-7,8-dihydropterin pyrophosphokinase</fullName>
    </alternativeName>
    <alternativeName>
        <fullName evidence="12">7,8-dihydro-6-hydroxymethylpterin-pyrophosphokinase</fullName>
    </alternativeName>
</protein>
<dbReference type="Proteomes" id="UP000249577">
    <property type="component" value="Unassembled WGS sequence"/>
</dbReference>
<evidence type="ECO:0000256" key="5">
    <source>
        <dbReference type="ARBA" id="ARBA00022679"/>
    </source>
</evidence>
<evidence type="ECO:0000256" key="3">
    <source>
        <dbReference type="ARBA" id="ARBA00013253"/>
    </source>
</evidence>
<accession>A0A2W5KH75</accession>
<dbReference type="UniPathway" id="UPA00077">
    <property type="reaction ID" value="UER00155"/>
</dbReference>
<dbReference type="EC" id="2.7.6.3" evidence="3"/>